<accession>A0A858RAC1</accession>
<evidence type="ECO:0000313" key="8">
    <source>
        <dbReference type="Proteomes" id="UP000501891"/>
    </source>
</evidence>
<proteinExistence type="predicted"/>
<dbReference type="CDD" id="cd00082">
    <property type="entry name" value="HisKA"/>
    <property type="match status" value="1"/>
</dbReference>
<dbReference type="InterPro" id="IPR003661">
    <property type="entry name" value="HisK_dim/P_dom"/>
</dbReference>
<comment type="catalytic activity">
    <reaction evidence="1">
        <text>ATP + protein L-histidine = ADP + protein N-phospho-L-histidine.</text>
        <dbReference type="EC" id="2.7.13.3"/>
    </reaction>
</comment>
<dbReference type="PROSITE" id="PS50109">
    <property type="entry name" value="HIS_KIN"/>
    <property type="match status" value="1"/>
</dbReference>
<gene>
    <name evidence="7" type="ORF">HHL28_16330</name>
</gene>
<evidence type="ECO:0000313" key="7">
    <source>
        <dbReference type="EMBL" id="QJE74430.1"/>
    </source>
</evidence>
<dbReference type="InterPro" id="IPR003594">
    <property type="entry name" value="HATPase_dom"/>
</dbReference>
<dbReference type="InterPro" id="IPR036097">
    <property type="entry name" value="HisK_dim/P_sf"/>
</dbReference>
<dbReference type="Gene3D" id="1.10.287.130">
    <property type="match status" value="1"/>
</dbReference>
<keyword evidence="3" id="KW-0597">Phosphoprotein</keyword>
<dbReference type="GO" id="GO:0005886">
    <property type="term" value="C:plasma membrane"/>
    <property type="evidence" value="ECO:0007669"/>
    <property type="project" value="TreeGrafter"/>
</dbReference>
<dbReference type="SMART" id="SM00388">
    <property type="entry name" value="HisKA"/>
    <property type="match status" value="1"/>
</dbReference>
<dbReference type="Proteomes" id="UP000501891">
    <property type="component" value="Chromosome"/>
</dbReference>
<dbReference type="KEGG" id="acru:HHL28_16330"/>
<evidence type="ECO:0000259" key="6">
    <source>
        <dbReference type="PROSITE" id="PS50109"/>
    </source>
</evidence>
<name>A0A858RAC1_9PROT</name>
<organism evidence="7 8">
    <name type="scientific">Aerophototrophica crusticola</name>
    <dbReference type="NCBI Taxonomy" id="1709002"/>
    <lineage>
        <taxon>Bacteria</taxon>
        <taxon>Pseudomonadati</taxon>
        <taxon>Pseudomonadota</taxon>
        <taxon>Alphaproteobacteria</taxon>
        <taxon>Rhodospirillales</taxon>
        <taxon>Rhodospirillaceae</taxon>
        <taxon>Aerophototrophica</taxon>
    </lineage>
</organism>
<dbReference type="SUPFAM" id="SSF55874">
    <property type="entry name" value="ATPase domain of HSP90 chaperone/DNA topoisomerase II/histidine kinase"/>
    <property type="match status" value="1"/>
</dbReference>
<sequence length="649" mass="68126">MRRLWPWMAALGPDRILAVTVVTGLALALSLVTLHFQAQVGEAKRQAQSLLLARAAALDGELARAGRQLEQLRHQATLYLKQVPTPGAVPDTPLLSAFLASGGTDGANRAHSLDQPPPPYAAGDVGTLLALDGAMARRREGLTSSDAATLRHEAALGLAVMPALSASLPALPQARRVYYASTRGLVALVPWVRGGGTDLLDSYPTSPAYRRLAEVTDPAAPAAWSAMPGDGGATLALALLQEGRLRGMFAAEFPAAGLSALLGPPPADGMRLLLLDERGRPLAATGGQLPDRLDDILPGGAAALPGLTPLPRSEGGSYLAAQGLAAAPWRLLLVADGVGALYPGLGETVQAMGGLVLILAVVLLLSRWAMLRALAGREAAALAERQSRAAAESALEDLRAAHDELDFLNREKTRFFSLVSHDLRGPFNALLGMTEELANQGTRMRPADVADFAGSVHESALKVFDLLENLLQWSRVQMSGKPFAPTAFPLRELVGDAIRDVSAAADAKSIQILDAVGDRWVLADRTMVLAILRNLLVNAVKFSHPEGVVHVTSRAQGDRLEVAVTDRGVGMDTQELHQVARPGPGPSRPGTQGEKGTGLGLTLVRDLVLRHGGGLKVDSVPGKGTVVTFTVPLATNPAEARRAGLRVAE</sequence>
<dbReference type="PRINTS" id="PR00344">
    <property type="entry name" value="BCTRLSENSOR"/>
</dbReference>
<dbReference type="AlphaFoldDB" id="A0A858RAC1"/>
<dbReference type="GO" id="GO:0009927">
    <property type="term" value="F:histidine phosphotransfer kinase activity"/>
    <property type="evidence" value="ECO:0007669"/>
    <property type="project" value="TreeGrafter"/>
</dbReference>
<dbReference type="Pfam" id="PF00512">
    <property type="entry name" value="HisKA"/>
    <property type="match status" value="1"/>
</dbReference>
<dbReference type="InterPro" id="IPR004358">
    <property type="entry name" value="Sig_transdc_His_kin-like_C"/>
</dbReference>
<dbReference type="EC" id="2.7.13.3" evidence="2"/>
<keyword evidence="5" id="KW-0418">Kinase</keyword>
<evidence type="ECO:0000256" key="1">
    <source>
        <dbReference type="ARBA" id="ARBA00000085"/>
    </source>
</evidence>
<feature type="domain" description="Histidine kinase" evidence="6">
    <location>
        <begin position="418"/>
        <end position="635"/>
    </location>
</feature>
<dbReference type="PANTHER" id="PTHR43047:SF72">
    <property type="entry name" value="OSMOSENSING HISTIDINE PROTEIN KINASE SLN1"/>
    <property type="match status" value="1"/>
</dbReference>
<keyword evidence="4" id="KW-0808">Transferase</keyword>
<protein>
    <recommendedName>
        <fullName evidence="2">histidine kinase</fullName>
        <ecNumber evidence="2">2.7.13.3</ecNumber>
    </recommendedName>
</protein>
<evidence type="ECO:0000256" key="3">
    <source>
        <dbReference type="ARBA" id="ARBA00022553"/>
    </source>
</evidence>
<dbReference type="InterPro" id="IPR036890">
    <property type="entry name" value="HATPase_C_sf"/>
</dbReference>
<dbReference type="Gene3D" id="3.30.565.10">
    <property type="entry name" value="Histidine kinase-like ATPase, C-terminal domain"/>
    <property type="match status" value="1"/>
</dbReference>
<keyword evidence="8" id="KW-1185">Reference proteome</keyword>
<dbReference type="InterPro" id="IPR005467">
    <property type="entry name" value="His_kinase_dom"/>
</dbReference>
<dbReference type="GO" id="GO:0000155">
    <property type="term" value="F:phosphorelay sensor kinase activity"/>
    <property type="evidence" value="ECO:0007669"/>
    <property type="project" value="InterPro"/>
</dbReference>
<evidence type="ECO:0000256" key="5">
    <source>
        <dbReference type="ARBA" id="ARBA00022777"/>
    </source>
</evidence>
<dbReference type="SMART" id="SM00387">
    <property type="entry name" value="HATPase_c"/>
    <property type="match status" value="1"/>
</dbReference>
<evidence type="ECO:0000256" key="2">
    <source>
        <dbReference type="ARBA" id="ARBA00012438"/>
    </source>
</evidence>
<dbReference type="PANTHER" id="PTHR43047">
    <property type="entry name" value="TWO-COMPONENT HISTIDINE PROTEIN KINASE"/>
    <property type="match status" value="1"/>
</dbReference>
<dbReference type="CDD" id="cd00075">
    <property type="entry name" value="HATPase"/>
    <property type="match status" value="1"/>
</dbReference>
<evidence type="ECO:0000256" key="4">
    <source>
        <dbReference type="ARBA" id="ARBA00022679"/>
    </source>
</evidence>
<dbReference type="Pfam" id="PF02518">
    <property type="entry name" value="HATPase_c"/>
    <property type="match status" value="1"/>
</dbReference>
<dbReference type="SUPFAM" id="SSF47384">
    <property type="entry name" value="Homodimeric domain of signal transducing histidine kinase"/>
    <property type="match status" value="1"/>
</dbReference>
<dbReference type="EMBL" id="CP051775">
    <property type="protein sequence ID" value="QJE74430.1"/>
    <property type="molecule type" value="Genomic_DNA"/>
</dbReference>
<reference evidence="7" key="1">
    <citation type="submission" date="2020-04" db="EMBL/GenBank/DDBJ databases">
        <title>A desert anoxygenic phototrophic bacterium fixes CO2 using RubisCO under aerobic conditions.</title>
        <authorList>
            <person name="Tang K."/>
        </authorList>
    </citation>
    <scope>NUCLEOTIDE SEQUENCE [LARGE SCALE GENOMIC DNA]</scope>
    <source>
        <strain evidence="7">MIMtkB3</strain>
    </source>
</reference>